<evidence type="ECO:0000256" key="1">
    <source>
        <dbReference type="ARBA" id="ARBA00004925"/>
    </source>
</evidence>
<evidence type="ECO:0000256" key="4">
    <source>
        <dbReference type="ARBA" id="ARBA00022605"/>
    </source>
</evidence>
<keyword evidence="6 8" id="KW-0012">Acyltransferase</keyword>
<keyword evidence="5 8" id="KW-0808">Transferase</keyword>
<dbReference type="SUPFAM" id="SSF53633">
    <property type="entry name" value="Carbamate kinase-like"/>
    <property type="match status" value="1"/>
</dbReference>
<dbReference type="Gene3D" id="3.40.630.30">
    <property type="match status" value="1"/>
</dbReference>
<evidence type="ECO:0000256" key="7">
    <source>
        <dbReference type="ARBA" id="ARBA00048372"/>
    </source>
</evidence>
<dbReference type="Pfam" id="PF00696">
    <property type="entry name" value="AA_kinase"/>
    <property type="match status" value="1"/>
</dbReference>
<dbReference type="InterPro" id="IPR033719">
    <property type="entry name" value="NAGS_kin"/>
</dbReference>
<evidence type="ECO:0000256" key="6">
    <source>
        <dbReference type="ARBA" id="ARBA00023315"/>
    </source>
</evidence>
<accession>D0L0F5</accession>
<dbReference type="OrthoDB" id="9802238at2"/>
<dbReference type="EC" id="2.3.1.1" evidence="8"/>
<dbReference type="eggNOG" id="COG1246">
    <property type="taxonomic scope" value="Bacteria"/>
</dbReference>
<evidence type="ECO:0000256" key="8">
    <source>
        <dbReference type="HAMAP-Rule" id="MF_01105"/>
    </source>
</evidence>
<dbReference type="STRING" id="555778.Hneap_1344"/>
<keyword evidence="4 8" id="KW-0028">Amino-acid biosynthesis</keyword>
<reference evidence="10 11" key="1">
    <citation type="submission" date="2009-10" db="EMBL/GenBank/DDBJ databases">
        <title>Complete sequence of Halothiobacillus neapolitanus c2.</title>
        <authorList>
            <consortium name="US DOE Joint Genome Institute"/>
            <person name="Lucas S."/>
            <person name="Copeland A."/>
            <person name="Lapidus A."/>
            <person name="Glavina del Rio T."/>
            <person name="Tice H."/>
            <person name="Bruce D."/>
            <person name="Goodwin L."/>
            <person name="Pitluck S."/>
            <person name="Davenport K."/>
            <person name="Brettin T."/>
            <person name="Detter J.C."/>
            <person name="Han C."/>
            <person name="Tapia R."/>
            <person name="Larimer F."/>
            <person name="Land M."/>
            <person name="Hauser L."/>
            <person name="Kyrpides N."/>
            <person name="Mikhailova N."/>
            <person name="Kerfeld C."/>
            <person name="Cannon G."/>
            <person name="Heinhort S."/>
        </authorList>
    </citation>
    <scope>NUCLEOTIDE SEQUENCE [LARGE SCALE GENOMIC DNA]</scope>
    <source>
        <strain evidence="11">ATCC 23641 / c2</strain>
    </source>
</reference>
<feature type="domain" description="N-acetyltransferase" evidence="9">
    <location>
        <begin position="294"/>
        <end position="433"/>
    </location>
</feature>
<dbReference type="NCBIfam" id="NF003641">
    <property type="entry name" value="PRK05279.1"/>
    <property type="match status" value="1"/>
</dbReference>
<dbReference type="GO" id="GO:0006526">
    <property type="term" value="P:L-arginine biosynthetic process"/>
    <property type="evidence" value="ECO:0007669"/>
    <property type="project" value="UniProtKB-UniRule"/>
</dbReference>
<dbReference type="InterPro" id="IPR001048">
    <property type="entry name" value="Asp/Glu/Uridylate_kinase"/>
</dbReference>
<evidence type="ECO:0000256" key="2">
    <source>
        <dbReference type="ARBA" id="ARBA00009145"/>
    </source>
</evidence>
<comment type="similarity">
    <text evidence="2 8">Belongs to the acetyltransferase family. ArgA subfamily.</text>
</comment>
<protein>
    <recommendedName>
        <fullName evidence="8">Amino-acid acetyltransferase</fullName>
        <ecNumber evidence="8">2.3.1.1</ecNumber>
    </recommendedName>
    <alternativeName>
        <fullName evidence="8">N-acetylglutamate synthase</fullName>
        <shortName evidence="8">AGS</shortName>
        <shortName evidence="8">NAGS</shortName>
    </alternativeName>
</protein>
<keyword evidence="8" id="KW-0963">Cytoplasm</keyword>
<dbReference type="HOGENOM" id="CLU_024773_0_0_6"/>
<dbReference type="GO" id="GO:0005737">
    <property type="term" value="C:cytoplasm"/>
    <property type="evidence" value="ECO:0007669"/>
    <property type="project" value="UniProtKB-SubCell"/>
</dbReference>
<keyword evidence="11" id="KW-1185">Reference proteome</keyword>
<dbReference type="PROSITE" id="PS51186">
    <property type="entry name" value="GNAT"/>
    <property type="match status" value="1"/>
</dbReference>
<name>D0L0F5_HALNC</name>
<dbReference type="EMBL" id="CP001801">
    <property type="protein sequence ID" value="ACX96178.1"/>
    <property type="molecule type" value="Genomic_DNA"/>
</dbReference>
<evidence type="ECO:0000259" key="9">
    <source>
        <dbReference type="PROSITE" id="PS51186"/>
    </source>
</evidence>
<evidence type="ECO:0000313" key="11">
    <source>
        <dbReference type="Proteomes" id="UP000009102"/>
    </source>
</evidence>
<dbReference type="InterPro" id="IPR010167">
    <property type="entry name" value="NH2A_AcTrfase"/>
</dbReference>
<dbReference type="Gene3D" id="3.40.1160.10">
    <property type="entry name" value="Acetylglutamate kinase-like"/>
    <property type="match status" value="1"/>
</dbReference>
<dbReference type="PANTHER" id="PTHR30602">
    <property type="entry name" value="AMINO-ACID ACETYLTRANSFERASE"/>
    <property type="match status" value="1"/>
</dbReference>
<dbReference type="Pfam" id="PF00583">
    <property type="entry name" value="Acetyltransf_1"/>
    <property type="match status" value="1"/>
</dbReference>
<dbReference type="PANTHER" id="PTHR30602:SF12">
    <property type="entry name" value="AMINO-ACID ACETYLTRANSFERASE NAGS1, CHLOROPLASTIC-RELATED"/>
    <property type="match status" value="1"/>
</dbReference>
<dbReference type="CDD" id="cd04301">
    <property type="entry name" value="NAT_SF"/>
    <property type="match status" value="1"/>
</dbReference>
<gene>
    <name evidence="8" type="primary">argA</name>
    <name evidence="10" type="ordered locus">Hneap_1344</name>
</gene>
<sequence>METATTVLSPQQVLVHGLRNAVPYIREHDGKVFVVAFGGEALAEPESFNRVVRDLVLLADLGVRLVLVPGARPQINRRLAQVGIEPQFHKGLRITEFEMIDPLTEAVGALQFDLLSWLSTRLSMSSGSGLAQRVLTGNFVTARPMGVIDGVDLGFTGAVRRVDVDGIRDALGDGSIVVQSNLGFSPTGELFNLRAEEVAESLAVSLGADKLIFLTDPVDNLPSVMGLPDVHQLLSQSGSALSDEFRLHLESAIRACSRGVDRVHLVDREDDGALLVELFTRDGCGTLISAEPFERIRAASLDDIGGIVALIEPLEQTGVLVRRSREQLELELDRFVVIERDGDIIGCAALYPYPDAQSAELAALVVHPAYQRGGRAGRLLGFLELRARSMGLKSLFLLSTQTMAFFKEKGFAAENISGLPAERQALYNFKRNSKIYRKWI</sequence>
<dbReference type="KEGG" id="hna:Hneap_1344"/>
<comment type="pathway">
    <text evidence="1 8">Amino-acid biosynthesis; L-arginine biosynthesis; N(2)-acetyl-L-ornithine from L-glutamate: step 1/4.</text>
</comment>
<proteinExistence type="inferred from homology"/>
<dbReference type="InterPro" id="IPR016181">
    <property type="entry name" value="Acyl_CoA_acyltransferase"/>
</dbReference>
<evidence type="ECO:0000313" key="10">
    <source>
        <dbReference type="EMBL" id="ACX96178.1"/>
    </source>
</evidence>
<evidence type="ECO:0000256" key="3">
    <source>
        <dbReference type="ARBA" id="ARBA00022571"/>
    </source>
</evidence>
<comment type="subcellular location">
    <subcellularLocation>
        <location evidence="8">Cytoplasm</location>
    </subcellularLocation>
</comment>
<dbReference type="InterPro" id="IPR036393">
    <property type="entry name" value="AceGlu_kinase-like_sf"/>
</dbReference>
<dbReference type="PIRSF" id="PIRSF000423">
    <property type="entry name" value="ArgA"/>
    <property type="match status" value="1"/>
</dbReference>
<comment type="miscellaneous">
    <text evidence="8">In bacteria which possess the bifunctional enzyme ornithine acetyltransferase/N-acetylglutamate synthase (ArgJ), ArgA fulfills an anaplerotic role.</text>
</comment>
<keyword evidence="3 8" id="KW-0055">Arginine biosynthesis</keyword>
<dbReference type="InterPro" id="IPR000182">
    <property type="entry name" value="GNAT_dom"/>
</dbReference>
<organism evidence="10 11">
    <name type="scientific">Halothiobacillus neapolitanus (strain ATCC 23641 / DSM 15147 / CIP 104769 / NCIMB 8539 / c2)</name>
    <name type="common">Thiobacillus neapolitanus</name>
    <dbReference type="NCBI Taxonomy" id="555778"/>
    <lineage>
        <taxon>Bacteria</taxon>
        <taxon>Pseudomonadati</taxon>
        <taxon>Pseudomonadota</taxon>
        <taxon>Gammaproteobacteria</taxon>
        <taxon>Chromatiales</taxon>
        <taxon>Halothiobacillaceae</taxon>
        <taxon>Halothiobacillus</taxon>
    </lineage>
</organism>
<comment type="catalytic activity">
    <reaction evidence="7 8">
        <text>L-glutamate + acetyl-CoA = N-acetyl-L-glutamate + CoA + H(+)</text>
        <dbReference type="Rhea" id="RHEA:24292"/>
        <dbReference type="ChEBI" id="CHEBI:15378"/>
        <dbReference type="ChEBI" id="CHEBI:29985"/>
        <dbReference type="ChEBI" id="CHEBI:44337"/>
        <dbReference type="ChEBI" id="CHEBI:57287"/>
        <dbReference type="ChEBI" id="CHEBI:57288"/>
        <dbReference type="EC" id="2.3.1.1"/>
    </reaction>
</comment>
<dbReference type="GO" id="GO:0004042">
    <property type="term" value="F:L-glutamate N-acetyltransferase activity"/>
    <property type="evidence" value="ECO:0007669"/>
    <property type="project" value="UniProtKB-UniRule"/>
</dbReference>
<dbReference type="eggNOG" id="COG0548">
    <property type="taxonomic scope" value="Bacteria"/>
</dbReference>
<dbReference type="UniPathway" id="UPA00068">
    <property type="reaction ID" value="UER00106"/>
</dbReference>
<dbReference type="CDD" id="cd04237">
    <property type="entry name" value="AAK_NAGS-ABP"/>
    <property type="match status" value="1"/>
</dbReference>
<evidence type="ECO:0000256" key="5">
    <source>
        <dbReference type="ARBA" id="ARBA00022679"/>
    </source>
</evidence>
<dbReference type="NCBIfam" id="TIGR01890">
    <property type="entry name" value="N-Ac-Glu-synth"/>
    <property type="match status" value="1"/>
</dbReference>
<dbReference type="AlphaFoldDB" id="D0L0F5"/>
<dbReference type="SUPFAM" id="SSF55729">
    <property type="entry name" value="Acyl-CoA N-acyltransferases (Nat)"/>
    <property type="match status" value="1"/>
</dbReference>
<dbReference type="HAMAP" id="MF_01105">
    <property type="entry name" value="N_acetyl_glu_synth"/>
    <property type="match status" value="1"/>
</dbReference>
<dbReference type="Proteomes" id="UP000009102">
    <property type="component" value="Chromosome"/>
</dbReference>